<sequence length="318" mass="34234">MTQGAATQGNEQGVRIGLSAVVIALRAGQAVVLTTHAADGAPALPFGPFDPARDRTFELALRAFVTQQTGFPLGFVEQLYTFGDAGRASPRATPGPERAREVSVGYLALTADAPEAPGLDAAWTPVFDIFPWEDWRDGPPPVMTTLSPALRAWAADDARRLGRAETLFALTPDRRWNEERVLERYELLYEAGLVAESARDHDRPASPPLSDMPMASDHRRIVATALGRLRSKLKYRPVLFDLTPDTFTLSALQAAAEAVAGLSLHKQNFRRGVERAGLVQATGVFSSDTGGRPAELFRFVGVDPLGGPAPGLTLPGQR</sequence>
<dbReference type="RefSeq" id="WP_184273786.1">
    <property type="nucleotide sequence ID" value="NZ_JACHKY010000009.1"/>
</dbReference>
<proteinExistence type="predicted"/>
<dbReference type="Gene3D" id="3.90.79.10">
    <property type="entry name" value="Nucleoside Triphosphate Pyrophosphohydrolase"/>
    <property type="match status" value="1"/>
</dbReference>
<feature type="domain" description="NrtR DNA-binding winged helix" evidence="1">
    <location>
        <begin position="240"/>
        <end position="299"/>
    </location>
</feature>
<dbReference type="InterPro" id="IPR036390">
    <property type="entry name" value="WH_DNA-bd_sf"/>
</dbReference>
<accession>A0A7W7ISP9</accession>
<reference evidence="2 3" key="1">
    <citation type="submission" date="2020-08" db="EMBL/GenBank/DDBJ databases">
        <title>Functional genomics of gut bacteria from endangered species of beetles.</title>
        <authorList>
            <person name="Carlos-Shanley C."/>
        </authorList>
    </citation>
    <scope>NUCLEOTIDE SEQUENCE [LARGE SCALE GENOMIC DNA]</scope>
    <source>
        <strain evidence="2 3">S00123</strain>
    </source>
</reference>
<evidence type="ECO:0000259" key="1">
    <source>
        <dbReference type="Pfam" id="PF21906"/>
    </source>
</evidence>
<dbReference type="Pfam" id="PF21906">
    <property type="entry name" value="WHD_NrtR"/>
    <property type="match status" value="1"/>
</dbReference>
<dbReference type="InterPro" id="IPR054105">
    <property type="entry name" value="WHD_NrtR"/>
</dbReference>
<name>A0A7W7ISP9_9CAUL</name>
<evidence type="ECO:0000313" key="2">
    <source>
        <dbReference type="EMBL" id="MBB4799824.1"/>
    </source>
</evidence>
<evidence type="ECO:0000313" key="3">
    <source>
        <dbReference type="Proteomes" id="UP000539957"/>
    </source>
</evidence>
<dbReference type="InterPro" id="IPR011213">
    <property type="entry name" value="NMN_biosyn"/>
</dbReference>
<gene>
    <name evidence="2" type="ORF">HNP32_003585</name>
</gene>
<protein>
    <recommendedName>
        <fullName evidence="1">NrtR DNA-binding winged helix domain-containing protein</fullName>
    </recommendedName>
</protein>
<dbReference type="EMBL" id="JACHKY010000009">
    <property type="protein sequence ID" value="MBB4799824.1"/>
    <property type="molecule type" value="Genomic_DNA"/>
</dbReference>
<keyword evidence="3" id="KW-1185">Reference proteome</keyword>
<dbReference type="AlphaFoldDB" id="A0A7W7ISP9"/>
<dbReference type="InterPro" id="IPR015797">
    <property type="entry name" value="NUDIX_hydrolase-like_dom_sf"/>
</dbReference>
<dbReference type="InterPro" id="IPR036388">
    <property type="entry name" value="WH-like_DNA-bd_sf"/>
</dbReference>
<comment type="caution">
    <text evidence="2">The sequence shown here is derived from an EMBL/GenBank/DDBJ whole genome shotgun (WGS) entry which is preliminary data.</text>
</comment>
<dbReference type="Proteomes" id="UP000539957">
    <property type="component" value="Unassembled WGS sequence"/>
</dbReference>
<dbReference type="SUPFAM" id="SSF46785">
    <property type="entry name" value="Winged helix' DNA-binding domain"/>
    <property type="match status" value="1"/>
</dbReference>
<organism evidence="2 3">
    <name type="scientific">Brevundimonas bullata</name>
    <dbReference type="NCBI Taxonomy" id="13160"/>
    <lineage>
        <taxon>Bacteria</taxon>
        <taxon>Pseudomonadati</taxon>
        <taxon>Pseudomonadota</taxon>
        <taxon>Alphaproteobacteria</taxon>
        <taxon>Caulobacterales</taxon>
        <taxon>Caulobacteraceae</taxon>
        <taxon>Brevundimonas</taxon>
    </lineage>
</organism>
<dbReference type="Gene3D" id="1.10.10.10">
    <property type="entry name" value="Winged helix-like DNA-binding domain superfamily/Winged helix DNA-binding domain"/>
    <property type="match status" value="1"/>
</dbReference>
<dbReference type="SUPFAM" id="SSF55811">
    <property type="entry name" value="Nudix"/>
    <property type="match status" value="1"/>
</dbReference>
<dbReference type="PIRSF" id="PIRSF019423">
    <property type="entry name" value="NMN_biosyn"/>
    <property type="match status" value="1"/>
</dbReference>